<sequence length="139" mass="15640">MSQSSQVIIPMLSYEDGAAAIEWLCHVFQFTEKTRWLDDSGRLSHGEIAMGESMIMLASPTPDYQSPRHHREICKQAAKWHEVPYVIDGVLVMVDDVAAHFQHAKANGAAILSPLETGGPGTRYRAEDLEGHRWMFMSR</sequence>
<evidence type="ECO:0000259" key="1">
    <source>
        <dbReference type="PROSITE" id="PS51819"/>
    </source>
</evidence>
<dbReference type="AlphaFoldDB" id="A0A385SZC8"/>
<dbReference type="InterPro" id="IPR029068">
    <property type="entry name" value="Glyas_Bleomycin-R_OHBP_Dase"/>
</dbReference>
<dbReference type="PROSITE" id="PS51819">
    <property type="entry name" value="VOC"/>
    <property type="match status" value="1"/>
</dbReference>
<gene>
    <name evidence="2" type="ORF">D4L85_33275</name>
</gene>
<dbReference type="Gene3D" id="3.30.720.110">
    <property type="match status" value="1"/>
</dbReference>
<protein>
    <recommendedName>
        <fullName evidence="1">VOC domain-containing protein</fullName>
    </recommendedName>
</protein>
<dbReference type="InterPro" id="IPR037523">
    <property type="entry name" value="VOC_core"/>
</dbReference>
<keyword evidence="3" id="KW-1185">Reference proteome</keyword>
<evidence type="ECO:0000313" key="3">
    <source>
        <dbReference type="Proteomes" id="UP000266183"/>
    </source>
</evidence>
<name>A0A385SZC8_9BACT</name>
<feature type="domain" description="VOC" evidence="1">
    <location>
        <begin position="6"/>
        <end position="139"/>
    </location>
</feature>
<dbReference type="EMBL" id="CP032382">
    <property type="protein sequence ID" value="AYB35160.1"/>
    <property type="molecule type" value="Genomic_DNA"/>
</dbReference>
<dbReference type="SUPFAM" id="SSF54593">
    <property type="entry name" value="Glyoxalase/Bleomycin resistance protein/Dihydroxybiphenyl dioxygenase"/>
    <property type="match status" value="1"/>
</dbReference>
<dbReference type="Pfam" id="PF00903">
    <property type="entry name" value="Glyoxalase"/>
    <property type="match status" value="1"/>
</dbReference>
<dbReference type="Proteomes" id="UP000266183">
    <property type="component" value="Chromosome"/>
</dbReference>
<dbReference type="Gene3D" id="3.30.720.120">
    <property type="match status" value="1"/>
</dbReference>
<reference evidence="3" key="1">
    <citation type="submission" date="2018-09" db="EMBL/GenBank/DDBJ databases">
        <title>Chryseolinea sp. KIS68-18 isolated from soil.</title>
        <authorList>
            <person name="Weon H.-Y."/>
            <person name="Kwon S.-W."/>
            <person name="Lee S.A."/>
        </authorList>
    </citation>
    <scope>NUCLEOTIDE SEQUENCE [LARGE SCALE GENOMIC DNA]</scope>
    <source>
        <strain evidence="3">KIS68-18</strain>
    </source>
</reference>
<dbReference type="OrthoDB" id="9806868at2"/>
<accession>A0A385SZC8</accession>
<dbReference type="RefSeq" id="WP_119758411.1">
    <property type="nucleotide sequence ID" value="NZ_CP032382.1"/>
</dbReference>
<dbReference type="KEGG" id="chk:D4L85_33275"/>
<evidence type="ECO:0000313" key="2">
    <source>
        <dbReference type="EMBL" id="AYB35160.1"/>
    </source>
</evidence>
<organism evidence="2 3">
    <name type="scientific">Chryseolinea soli</name>
    <dbReference type="NCBI Taxonomy" id="2321403"/>
    <lineage>
        <taxon>Bacteria</taxon>
        <taxon>Pseudomonadati</taxon>
        <taxon>Bacteroidota</taxon>
        <taxon>Cytophagia</taxon>
        <taxon>Cytophagales</taxon>
        <taxon>Fulvivirgaceae</taxon>
        <taxon>Chryseolinea</taxon>
    </lineage>
</organism>
<dbReference type="InterPro" id="IPR004360">
    <property type="entry name" value="Glyas_Fos-R_dOase_dom"/>
</dbReference>
<proteinExistence type="predicted"/>